<sequence>MSAVDNAILEALDGPSSSNSSESDSPSEPNSDDWGPAFYDRRRWRWISDGSRAAPVVEDRERPSIALEKLEQVLKRPGVLEDDDIWDRYLKTVHSKLVGGTTVRKGMLLSYAIKILQAGWLRDGTWTGEDIQTAAQEEGSRFRTITTTAPAQASAAYVPPWMTQVEDAPRQVSEAPKKKSSRKRSAPPSPDESKEEDEMAATSGRREGCWRNDYPTGWS</sequence>
<proteinExistence type="predicted"/>
<evidence type="ECO:0000256" key="1">
    <source>
        <dbReference type="SAM" id="MobiDB-lite"/>
    </source>
</evidence>
<feature type="region of interest" description="Disordered" evidence="1">
    <location>
        <begin position="1"/>
        <end position="37"/>
    </location>
</feature>
<keyword evidence="3" id="KW-1185">Reference proteome</keyword>
<name>A0A9P6B3X6_9AGAM</name>
<protein>
    <submittedName>
        <fullName evidence="2">Uncharacterized protein</fullName>
    </submittedName>
</protein>
<organism evidence="2 3">
    <name type="scientific">Hydnum rufescens UP504</name>
    <dbReference type="NCBI Taxonomy" id="1448309"/>
    <lineage>
        <taxon>Eukaryota</taxon>
        <taxon>Fungi</taxon>
        <taxon>Dikarya</taxon>
        <taxon>Basidiomycota</taxon>
        <taxon>Agaricomycotina</taxon>
        <taxon>Agaricomycetes</taxon>
        <taxon>Cantharellales</taxon>
        <taxon>Hydnaceae</taxon>
        <taxon>Hydnum</taxon>
    </lineage>
</organism>
<accession>A0A9P6B3X6</accession>
<feature type="region of interest" description="Disordered" evidence="1">
    <location>
        <begin position="166"/>
        <end position="219"/>
    </location>
</feature>
<dbReference type="OrthoDB" id="3366194at2759"/>
<gene>
    <name evidence="2" type="ORF">BS47DRAFT_1380840</name>
</gene>
<feature type="compositionally biased region" description="Low complexity" evidence="1">
    <location>
        <begin position="15"/>
        <end position="33"/>
    </location>
</feature>
<evidence type="ECO:0000313" key="2">
    <source>
        <dbReference type="EMBL" id="KAF9516867.1"/>
    </source>
</evidence>
<dbReference type="AlphaFoldDB" id="A0A9P6B3X6"/>
<evidence type="ECO:0000313" key="3">
    <source>
        <dbReference type="Proteomes" id="UP000886523"/>
    </source>
</evidence>
<dbReference type="Proteomes" id="UP000886523">
    <property type="component" value="Unassembled WGS sequence"/>
</dbReference>
<comment type="caution">
    <text evidence="2">The sequence shown here is derived from an EMBL/GenBank/DDBJ whole genome shotgun (WGS) entry which is preliminary data.</text>
</comment>
<reference evidence="2" key="1">
    <citation type="journal article" date="2020" name="Nat. Commun.">
        <title>Large-scale genome sequencing of mycorrhizal fungi provides insights into the early evolution of symbiotic traits.</title>
        <authorList>
            <person name="Miyauchi S."/>
            <person name="Kiss E."/>
            <person name="Kuo A."/>
            <person name="Drula E."/>
            <person name="Kohler A."/>
            <person name="Sanchez-Garcia M."/>
            <person name="Morin E."/>
            <person name="Andreopoulos B."/>
            <person name="Barry K.W."/>
            <person name="Bonito G."/>
            <person name="Buee M."/>
            <person name="Carver A."/>
            <person name="Chen C."/>
            <person name="Cichocki N."/>
            <person name="Clum A."/>
            <person name="Culley D."/>
            <person name="Crous P.W."/>
            <person name="Fauchery L."/>
            <person name="Girlanda M."/>
            <person name="Hayes R.D."/>
            <person name="Keri Z."/>
            <person name="LaButti K."/>
            <person name="Lipzen A."/>
            <person name="Lombard V."/>
            <person name="Magnuson J."/>
            <person name="Maillard F."/>
            <person name="Murat C."/>
            <person name="Nolan M."/>
            <person name="Ohm R.A."/>
            <person name="Pangilinan J."/>
            <person name="Pereira M.F."/>
            <person name="Perotto S."/>
            <person name="Peter M."/>
            <person name="Pfister S."/>
            <person name="Riley R."/>
            <person name="Sitrit Y."/>
            <person name="Stielow J.B."/>
            <person name="Szollosi G."/>
            <person name="Zifcakova L."/>
            <person name="Stursova M."/>
            <person name="Spatafora J.W."/>
            <person name="Tedersoo L."/>
            <person name="Vaario L.M."/>
            <person name="Yamada A."/>
            <person name="Yan M."/>
            <person name="Wang P."/>
            <person name="Xu J."/>
            <person name="Bruns T."/>
            <person name="Baldrian P."/>
            <person name="Vilgalys R."/>
            <person name="Dunand C."/>
            <person name="Henrissat B."/>
            <person name="Grigoriev I.V."/>
            <person name="Hibbett D."/>
            <person name="Nagy L.G."/>
            <person name="Martin F.M."/>
        </authorList>
    </citation>
    <scope>NUCLEOTIDE SEQUENCE</scope>
    <source>
        <strain evidence="2">UP504</strain>
    </source>
</reference>
<dbReference type="EMBL" id="MU128936">
    <property type="protein sequence ID" value="KAF9516867.1"/>
    <property type="molecule type" value="Genomic_DNA"/>
</dbReference>